<dbReference type="Pfam" id="PF01844">
    <property type="entry name" value="HNH"/>
    <property type="match status" value="1"/>
</dbReference>
<evidence type="ECO:0000259" key="1">
    <source>
        <dbReference type="SMART" id="SM00507"/>
    </source>
</evidence>
<accession>A0A479ZXZ2</accession>
<keyword evidence="3" id="KW-1185">Reference proteome</keyword>
<dbReference type="GO" id="GO:0008270">
    <property type="term" value="F:zinc ion binding"/>
    <property type="evidence" value="ECO:0007669"/>
    <property type="project" value="InterPro"/>
</dbReference>
<dbReference type="Proteomes" id="UP000300142">
    <property type="component" value="Unassembled WGS sequence"/>
</dbReference>
<protein>
    <recommendedName>
        <fullName evidence="1">HNH nuclease domain-containing protein</fullName>
    </recommendedName>
</protein>
<dbReference type="RefSeq" id="WP_137667574.1">
    <property type="nucleotide sequence ID" value="NZ_BJCE01000074.1"/>
</dbReference>
<proteinExistence type="predicted"/>
<organism evidence="2 3">
    <name type="scientific">Sphaerospermopsis reniformis</name>
    <dbReference type="NCBI Taxonomy" id="531300"/>
    <lineage>
        <taxon>Bacteria</taxon>
        <taxon>Bacillati</taxon>
        <taxon>Cyanobacteriota</taxon>
        <taxon>Cyanophyceae</taxon>
        <taxon>Nostocales</taxon>
        <taxon>Aphanizomenonaceae</taxon>
        <taxon>Sphaerospermopsis</taxon>
    </lineage>
</organism>
<dbReference type="EMBL" id="BJCE01000074">
    <property type="protein sequence ID" value="GCL37357.1"/>
    <property type="molecule type" value="Genomic_DNA"/>
</dbReference>
<dbReference type="GO" id="GO:0004519">
    <property type="term" value="F:endonuclease activity"/>
    <property type="evidence" value="ECO:0007669"/>
    <property type="project" value="InterPro"/>
</dbReference>
<dbReference type="InterPro" id="IPR003615">
    <property type="entry name" value="HNH_nuc"/>
</dbReference>
<reference evidence="3" key="1">
    <citation type="submission" date="2019-02" db="EMBL/GenBank/DDBJ databases">
        <title>Draft genome sequence of Sphaerospermopsis reniformis NIES-1949.</title>
        <authorList>
            <person name="Yamaguchi H."/>
            <person name="Suzuki S."/>
            <person name="Kawachi M."/>
        </authorList>
    </citation>
    <scope>NUCLEOTIDE SEQUENCE [LARGE SCALE GENOMIC DNA]</scope>
    <source>
        <strain evidence="3">NIES-1949</strain>
    </source>
</reference>
<evidence type="ECO:0000313" key="3">
    <source>
        <dbReference type="Proteomes" id="UP000300142"/>
    </source>
</evidence>
<dbReference type="InterPro" id="IPR052892">
    <property type="entry name" value="NA-targeting_endonuclease"/>
</dbReference>
<sequence>MSKSYIPNSVRKMVFNRAQGCCEYCLIPEKLVLANHQIDHVIAEKHGGATVLENLALSCSLCNQAKGSDIASIDPDSGDTVRLYNPRKDIWQEHFILNSQSGMIEPLTAIGRVTVQLLRMNRVEYLPVRKIISSLNIN</sequence>
<dbReference type="PANTHER" id="PTHR33877">
    <property type="entry name" value="SLL1193 PROTEIN"/>
    <property type="match status" value="1"/>
</dbReference>
<dbReference type="CDD" id="cd00085">
    <property type="entry name" value="HNHc"/>
    <property type="match status" value="1"/>
</dbReference>
<feature type="domain" description="HNH nuclease" evidence="1">
    <location>
        <begin position="9"/>
        <end position="64"/>
    </location>
</feature>
<dbReference type="InterPro" id="IPR002711">
    <property type="entry name" value="HNH"/>
</dbReference>
<dbReference type="PANTHER" id="PTHR33877:SF1">
    <property type="entry name" value="TYPE IV METHYL-DIRECTED RESTRICTION ENZYME ECOKMCRA"/>
    <property type="match status" value="1"/>
</dbReference>
<dbReference type="Gene3D" id="1.10.30.50">
    <property type="match status" value="1"/>
</dbReference>
<dbReference type="SMART" id="SM00507">
    <property type="entry name" value="HNHc"/>
    <property type="match status" value="1"/>
</dbReference>
<dbReference type="AlphaFoldDB" id="A0A479ZXZ2"/>
<gene>
    <name evidence="2" type="ORF">SR1949_24650</name>
</gene>
<evidence type="ECO:0000313" key="2">
    <source>
        <dbReference type="EMBL" id="GCL37357.1"/>
    </source>
</evidence>
<comment type="caution">
    <text evidence="2">The sequence shown here is derived from an EMBL/GenBank/DDBJ whole genome shotgun (WGS) entry which is preliminary data.</text>
</comment>
<dbReference type="GO" id="GO:0003676">
    <property type="term" value="F:nucleic acid binding"/>
    <property type="evidence" value="ECO:0007669"/>
    <property type="project" value="InterPro"/>
</dbReference>
<name>A0A479ZXZ2_9CYAN</name>